<feature type="transmembrane region" description="Helical" evidence="1">
    <location>
        <begin position="6"/>
        <end position="33"/>
    </location>
</feature>
<dbReference type="Proteomes" id="UP000664915">
    <property type="component" value="Segment"/>
</dbReference>
<protein>
    <submittedName>
        <fullName evidence="2">Uncharacterized protein</fullName>
    </submittedName>
</protein>
<reference evidence="2" key="1">
    <citation type="submission" date="2020-09" db="EMBL/GenBank/DDBJ databases">
        <authorList>
            <person name="Zhang D."/>
            <person name="Hatherill J.R."/>
            <person name="Ramirez J.F."/>
            <person name="Edinger B."/>
            <person name="Balarin R."/>
            <person name="Sullivan A."/>
            <person name="Humpal K.M."/>
            <person name="Guseva A."/>
            <person name="Butela K.A."/>
            <person name="Garlena R.A."/>
            <person name="Russell D.A."/>
            <person name="Pope W.H."/>
            <person name="Jacobs-Sera D."/>
            <person name="Hatfull G.F."/>
        </authorList>
    </citation>
    <scope>NUCLEOTIDE SEQUENCE</scope>
</reference>
<keyword evidence="1" id="KW-0472">Membrane</keyword>
<organism evidence="2 3">
    <name type="scientific">Synechococcus phage S-SRM01</name>
    <dbReference type="NCBI Taxonomy" id="2781608"/>
    <lineage>
        <taxon>Viruses</taxon>
        <taxon>Duplodnaviria</taxon>
        <taxon>Heunggongvirae</taxon>
        <taxon>Uroviricota</taxon>
        <taxon>Caudoviricetes</taxon>
        <taxon>Pantevenvirales</taxon>
        <taxon>Kyanoviridae</taxon>
        <taxon>Serangoonvirus</taxon>
        <taxon>Serangoonvirus essarone</taxon>
    </lineage>
</organism>
<dbReference type="EMBL" id="MW015081">
    <property type="protein sequence ID" value="QPX48024.1"/>
    <property type="molecule type" value="Genomic_DNA"/>
</dbReference>
<accession>A0A879R1E8</accession>
<dbReference type="KEGG" id="vg:77946229"/>
<keyword evidence="1" id="KW-1133">Transmembrane helix</keyword>
<proteinExistence type="predicted"/>
<dbReference type="RefSeq" id="YP_010670034.1">
    <property type="nucleotide sequence ID" value="NC_070963.1"/>
</dbReference>
<evidence type="ECO:0000313" key="3">
    <source>
        <dbReference type="Proteomes" id="UP000664915"/>
    </source>
</evidence>
<evidence type="ECO:0000313" key="2">
    <source>
        <dbReference type="EMBL" id="QPX48024.1"/>
    </source>
</evidence>
<evidence type="ECO:0000256" key="1">
    <source>
        <dbReference type="SAM" id="Phobius"/>
    </source>
</evidence>
<name>A0A879R1E8_9CAUD</name>
<keyword evidence="3" id="KW-1185">Reference proteome</keyword>
<keyword evidence="1" id="KW-0812">Transmembrane</keyword>
<sequence length="92" mass="11279">MNMSYYIWFIIFAVVAYFIVTDNSVAAAFDYVMRLLKLEYEKRKWWLLNNPRNPIVKYLIWRRSYKLAKQIENEIQMERQSRMSDNNSEIAE</sequence>
<dbReference type="GeneID" id="77946229"/>